<dbReference type="Gene3D" id="3.30.750.140">
    <property type="match status" value="1"/>
</dbReference>
<dbReference type="Pfam" id="PF02120">
    <property type="entry name" value="Flg_hook"/>
    <property type="match status" value="1"/>
</dbReference>
<feature type="region of interest" description="Disordered" evidence="1">
    <location>
        <begin position="33"/>
        <end position="77"/>
    </location>
</feature>
<feature type="compositionally biased region" description="Basic and acidic residues" evidence="1">
    <location>
        <begin position="362"/>
        <end position="381"/>
    </location>
</feature>
<proteinExistence type="predicted"/>
<evidence type="ECO:0000313" key="3">
    <source>
        <dbReference type="EMBL" id="GAA5074965.1"/>
    </source>
</evidence>
<dbReference type="InterPro" id="IPR038610">
    <property type="entry name" value="FliK-like_C_sf"/>
</dbReference>
<reference evidence="4" key="1">
    <citation type="journal article" date="2019" name="Int. J. Syst. Evol. Microbiol.">
        <title>The Global Catalogue of Microorganisms (GCM) 10K type strain sequencing project: providing services to taxonomists for standard genome sequencing and annotation.</title>
        <authorList>
            <consortium name="The Broad Institute Genomics Platform"/>
            <consortium name="The Broad Institute Genome Sequencing Center for Infectious Disease"/>
            <person name="Wu L."/>
            <person name="Ma J."/>
        </authorList>
    </citation>
    <scope>NUCLEOTIDE SEQUENCE [LARGE SCALE GENOMIC DNA]</scope>
    <source>
        <strain evidence="4">JCM 18015</strain>
    </source>
</reference>
<feature type="region of interest" description="Disordered" evidence="1">
    <location>
        <begin position="111"/>
        <end position="426"/>
    </location>
</feature>
<feature type="compositionally biased region" description="Polar residues" evidence="1">
    <location>
        <begin position="125"/>
        <end position="139"/>
    </location>
</feature>
<dbReference type="EMBL" id="BAABHW010000002">
    <property type="protein sequence ID" value="GAA5074965.1"/>
    <property type="molecule type" value="Genomic_DNA"/>
</dbReference>
<dbReference type="CDD" id="cd17470">
    <property type="entry name" value="T3SS_Flik_C"/>
    <property type="match status" value="1"/>
</dbReference>
<feature type="region of interest" description="Disordered" evidence="1">
    <location>
        <begin position="532"/>
        <end position="581"/>
    </location>
</feature>
<evidence type="ECO:0000313" key="4">
    <source>
        <dbReference type="Proteomes" id="UP001499910"/>
    </source>
</evidence>
<keyword evidence="4" id="KW-1185">Reference proteome</keyword>
<evidence type="ECO:0000259" key="2">
    <source>
        <dbReference type="Pfam" id="PF02120"/>
    </source>
</evidence>
<sequence>MASGAGDAEFAVMLAEGDIPCGPEIDVTVNDRQGPRITVPFRANGQPGEEDDPVLPMDGQPGPEAGRPVVPDNPTGRVLADWAQDWPEAWDDSPALSDDTGSAVNAPVGMAMQAGGDVLSRRESPITTPPGTSADTPNGANGALTQGRVLSHEQAVQSRPGVSVAPPSDEAASDSARPLGGPGPAGIEVAPSKGLGTARDLADMPRPNLTEAVIARKSAHGRLGPSIAEPLVPRHGIGRDGTVPPAAAGAPGVPTGSAPDVAVMRVDTKATPAPESATDAQPVRPGAAPSVQFKPPSDRASGTAPTSPPKPEALPSLPQDERPAGLHAEMPGSGTRVKLGSANALAAPPKLNAAGDEAALTGHDRTEHRGPTGRAREDRIQPLRLDTAPSADAMKGTGVDKAATGPSGASAEGANGGEPIPPTPPAMSAPPVAMPTGSAQTPAAGLPPMPVAQQISLAISTAEQARETPLDLALDPPELGRVRLSVSEQGGTLTLAITADRPETVELMRRHLDVLQQEASRLGLDALQVRLSQGGQPGHDGNGARPQTGDTGLAPHGTDETDPHPHHDPQRAHDGALDLRL</sequence>
<dbReference type="InterPro" id="IPR021136">
    <property type="entry name" value="Flagellar_hook_control-like_C"/>
</dbReference>
<feature type="compositionally biased region" description="Basic and acidic residues" evidence="1">
    <location>
        <begin position="557"/>
        <end position="581"/>
    </location>
</feature>
<feature type="domain" description="Flagellar hook-length control protein-like C-terminal" evidence="2">
    <location>
        <begin position="461"/>
        <end position="538"/>
    </location>
</feature>
<evidence type="ECO:0000256" key="1">
    <source>
        <dbReference type="SAM" id="MobiDB-lite"/>
    </source>
</evidence>
<feature type="compositionally biased region" description="Low complexity" evidence="1">
    <location>
        <begin position="342"/>
        <end position="354"/>
    </location>
</feature>
<comment type="caution">
    <text evidence="3">The sequence shown here is derived from an EMBL/GenBank/DDBJ whole genome shotgun (WGS) entry which is preliminary data.</text>
</comment>
<dbReference type="RefSeq" id="WP_345229473.1">
    <property type="nucleotide sequence ID" value="NZ_BAABHW010000002.1"/>
</dbReference>
<protein>
    <recommendedName>
        <fullName evidence="2">Flagellar hook-length control protein-like C-terminal domain-containing protein</fullName>
    </recommendedName>
</protein>
<feature type="compositionally biased region" description="Low complexity" evidence="1">
    <location>
        <begin position="162"/>
        <end position="176"/>
    </location>
</feature>
<gene>
    <name evidence="3" type="ORF">GCM10023209_22570</name>
</gene>
<feature type="compositionally biased region" description="Low complexity" evidence="1">
    <location>
        <begin position="241"/>
        <end position="256"/>
    </location>
</feature>
<accession>A0ABP9LDX9</accession>
<organism evidence="3 4">
    <name type="scientific">[Roseibacterium] beibuensis</name>
    <dbReference type="NCBI Taxonomy" id="1193142"/>
    <lineage>
        <taxon>Bacteria</taxon>
        <taxon>Pseudomonadati</taxon>
        <taxon>Pseudomonadota</taxon>
        <taxon>Alphaproteobacteria</taxon>
        <taxon>Rhodobacterales</taxon>
        <taxon>Roseobacteraceae</taxon>
        <taxon>Roseicyclus</taxon>
    </lineage>
</organism>
<name>A0ABP9LDX9_9RHOB</name>
<dbReference type="Proteomes" id="UP001499910">
    <property type="component" value="Unassembled WGS sequence"/>
</dbReference>